<evidence type="ECO:0000313" key="3">
    <source>
        <dbReference type="EMBL" id="TYO95985.1"/>
    </source>
</evidence>
<dbReference type="CDD" id="cd03801">
    <property type="entry name" value="GT4_PimA-like"/>
    <property type="match status" value="1"/>
</dbReference>
<dbReference type="Gene3D" id="3.40.50.2000">
    <property type="entry name" value="Glycogen Phosphorylase B"/>
    <property type="match status" value="2"/>
</dbReference>
<reference evidence="3 4" key="1">
    <citation type="submission" date="2019-07" db="EMBL/GenBank/DDBJ databases">
        <title>Genomic Encyclopedia of Type Strains, Phase I: the one thousand microbial genomes (KMG-I) project.</title>
        <authorList>
            <person name="Kyrpides N."/>
        </authorList>
    </citation>
    <scope>NUCLEOTIDE SEQUENCE [LARGE SCALE GENOMIC DNA]</scope>
    <source>
        <strain evidence="3 4">DSM 6562</strain>
    </source>
</reference>
<keyword evidence="3" id="KW-0946">Virion</keyword>
<keyword evidence="3" id="KW-0167">Capsid protein</keyword>
<proteinExistence type="predicted"/>
<dbReference type="AlphaFoldDB" id="A0A5S4ZUU3"/>
<name>A0A5S4ZUU3_9FIRM</name>
<feature type="domain" description="Glycosyl transferase family 1" evidence="1">
    <location>
        <begin position="178"/>
        <end position="353"/>
    </location>
</feature>
<dbReference type="PANTHER" id="PTHR12526">
    <property type="entry name" value="GLYCOSYLTRANSFERASE"/>
    <property type="match status" value="1"/>
</dbReference>
<dbReference type="InterPro" id="IPR001296">
    <property type="entry name" value="Glyco_trans_1"/>
</dbReference>
<evidence type="ECO:0000259" key="2">
    <source>
        <dbReference type="Pfam" id="PF13439"/>
    </source>
</evidence>
<dbReference type="InterPro" id="IPR028098">
    <property type="entry name" value="Glyco_trans_4-like_N"/>
</dbReference>
<dbReference type="Pfam" id="PF00534">
    <property type="entry name" value="Glycos_transf_1"/>
    <property type="match status" value="1"/>
</dbReference>
<dbReference type="EMBL" id="VNHM01000006">
    <property type="protein sequence ID" value="TYO95985.1"/>
    <property type="molecule type" value="Genomic_DNA"/>
</dbReference>
<feature type="domain" description="Glycosyltransferase subfamily 4-like N-terminal" evidence="2">
    <location>
        <begin position="20"/>
        <end position="163"/>
    </location>
</feature>
<comment type="caution">
    <text evidence="3">The sequence shown here is derived from an EMBL/GenBank/DDBJ whole genome shotgun (WGS) entry which is preliminary data.</text>
</comment>
<dbReference type="RefSeq" id="WP_166511399.1">
    <property type="nucleotide sequence ID" value="NZ_VNHM01000006.1"/>
</dbReference>
<dbReference type="SUPFAM" id="SSF53756">
    <property type="entry name" value="UDP-Glycosyltransferase/glycogen phosphorylase"/>
    <property type="match status" value="1"/>
</dbReference>
<evidence type="ECO:0000313" key="4">
    <source>
        <dbReference type="Proteomes" id="UP000323166"/>
    </source>
</evidence>
<protein>
    <submittedName>
        <fullName evidence="3">Spore coat protein SA</fullName>
    </submittedName>
</protein>
<organism evidence="3 4">
    <name type="scientific">Desulfallas thermosapovorans DSM 6562</name>
    <dbReference type="NCBI Taxonomy" id="1121431"/>
    <lineage>
        <taxon>Bacteria</taxon>
        <taxon>Bacillati</taxon>
        <taxon>Bacillota</taxon>
        <taxon>Clostridia</taxon>
        <taxon>Eubacteriales</taxon>
        <taxon>Desulfallaceae</taxon>
        <taxon>Desulfallas</taxon>
    </lineage>
</organism>
<dbReference type="Proteomes" id="UP000323166">
    <property type="component" value="Unassembled WGS sequence"/>
</dbReference>
<evidence type="ECO:0000259" key="1">
    <source>
        <dbReference type="Pfam" id="PF00534"/>
    </source>
</evidence>
<dbReference type="Pfam" id="PF13439">
    <property type="entry name" value="Glyco_transf_4"/>
    <property type="match status" value="1"/>
</dbReference>
<keyword evidence="4" id="KW-1185">Reference proteome</keyword>
<accession>A0A5S4ZUU3</accession>
<gene>
    <name evidence="3" type="ORF">LX24_01375</name>
</gene>
<dbReference type="PANTHER" id="PTHR12526:SF638">
    <property type="entry name" value="SPORE COAT PROTEIN SA"/>
    <property type="match status" value="1"/>
</dbReference>
<sequence length="378" mass="42494">MCSEKLPVPPIRGGAIQLYIEGIVPFLIKRHQITVFSIGDPGLKDHETVNGVEYCRVHAGSKSEYVQLVSQQLAARHFDIVHIFNRPKSLRSYYNASPGSKFILSLHNEMFAPHKISRQQAIFCLETVQKVITVSDFIKKSVEKNYPPAAGKIKTIYSGVNPDEFYPVWTEKAEKIKQEIKGKYGVGNGKVVLVVTRFSEKKGVHLVLAAMEQVLKKHPQTILMVVGSKWYGNNRVDDYVSHVYRLAKNLPEKQVIFTGFIPPKQVTRFFSAGDIFVCASQWQEPLARIHYEAMAAGLPIVTTDRGGNAEVVEGYGNGIIIPQYDDSNDFAWAINYLLENPATALAMGKRGRKLAEERYNWGRLAGEILEIYDSLGDY</sequence>
<dbReference type="GO" id="GO:0016757">
    <property type="term" value="F:glycosyltransferase activity"/>
    <property type="evidence" value="ECO:0007669"/>
    <property type="project" value="InterPro"/>
</dbReference>